<name>A0AA88AA72_FICCA</name>
<proteinExistence type="predicted"/>
<evidence type="ECO:0000313" key="2">
    <source>
        <dbReference type="Proteomes" id="UP001187192"/>
    </source>
</evidence>
<dbReference type="Proteomes" id="UP001187192">
    <property type="component" value="Unassembled WGS sequence"/>
</dbReference>
<gene>
    <name evidence="1" type="ORF">TIFTF001_011289</name>
</gene>
<reference evidence="1" key="1">
    <citation type="submission" date="2023-07" db="EMBL/GenBank/DDBJ databases">
        <title>draft genome sequence of fig (Ficus carica).</title>
        <authorList>
            <person name="Takahashi T."/>
            <person name="Nishimura K."/>
        </authorList>
    </citation>
    <scope>NUCLEOTIDE SEQUENCE</scope>
</reference>
<dbReference type="EMBL" id="BTGU01000013">
    <property type="protein sequence ID" value="GMN42073.1"/>
    <property type="molecule type" value="Genomic_DNA"/>
</dbReference>
<keyword evidence="2" id="KW-1185">Reference proteome</keyword>
<evidence type="ECO:0000313" key="1">
    <source>
        <dbReference type="EMBL" id="GMN42073.1"/>
    </source>
</evidence>
<accession>A0AA88AA72</accession>
<protein>
    <submittedName>
        <fullName evidence="1">Uncharacterized protein</fullName>
    </submittedName>
</protein>
<sequence length="80" mass="9480">MPPYGQRRVVVIDERVRFRWAHRGFRLPIGWARVRVRIRAGQSRRPKLVIRRLPWGLCRLRASSFGSGARLSWAVFLGRR</sequence>
<dbReference type="AlphaFoldDB" id="A0AA88AA72"/>
<comment type="caution">
    <text evidence="1">The sequence shown here is derived from an EMBL/GenBank/DDBJ whole genome shotgun (WGS) entry which is preliminary data.</text>
</comment>
<organism evidence="1 2">
    <name type="scientific">Ficus carica</name>
    <name type="common">Common fig</name>
    <dbReference type="NCBI Taxonomy" id="3494"/>
    <lineage>
        <taxon>Eukaryota</taxon>
        <taxon>Viridiplantae</taxon>
        <taxon>Streptophyta</taxon>
        <taxon>Embryophyta</taxon>
        <taxon>Tracheophyta</taxon>
        <taxon>Spermatophyta</taxon>
        <taxon>Magnoliopsida</taxon>
        <taxon>eudicotyledons</taxon>
        <taxon>Gunneridae</taxon>
        <taxon>Pentapetalae</taxon>
        <taxon>rosids</taxon>
        <taxon>fabids</taxon>
        <taxon>Rosales</taxon>
        <taxon>Moraceae</taxon>
        <taxon>Ficeae</taxon>
        <taxon>Ficus</taxon>
    </lineage>
</organism>